<accession>A0ABZ2KB29</accession>
<sequence length="242" mass="26123">MRRTILGLGMLAGALLASSTAHAQGKTDLGQKGQFILSADRLLPVMAYESRKTGDDDNGSTTESSLRFSLLTSNFTHRTVFDVPRVSLDYAIIDHLTLGGSVFVAFDLSHETKSEENGRSVSVDQAKESFFGFAPRVGYVLPLSASVAFWPRGGVSYIRRSFQSPQVNDADFSASIDQFALDLEPMFVLSPVPHFGITVGPNIDIPITGTSKVDLQRNGKTTLSVDATQFYIGASAGILGYF</sequence>
<evidence type="ECO:0000313" key="2">
    <source>
        <dbReference type="EMBL" id="WXA95896.1"/>
    </source>
</evidence>
<evidence type="ECO:0000256" key="1">
    <source>
        <dbReference type="SAM" id="SignalP"/>
    </source>
</evidence>
<proteinExistence type="predicted"/>
<reference evidence="2 3" key="1">
    <citation type="submission" date="2021-12" db="EMBL/GenBank/DDBJ databases">
        <title>Discovery of the Pendulisporaceae a myxobacterial family with distinct sporulation behavior and unique specialized metabolism.</title>
        <authorList>
            <person name="Garcia R."/>
            <person name="Popoff A."/>
            <person name="Bader C.D."/>
            <person name="Loehr J."/>
            <person name="Walesch S."/>
            <person name="Walt C."/>
            <person name="Boldt J."/>
            <person name="Bunk B."/>
            <person name="Haeckl F.J.F.P.J."/>
            <person name="Gunesch A.P."/>
            <person name="Birkelbach J."/>
            <person name="Nuebel U."/>
            <person name="Pietschmann T."/>
            <person name="Bach T."/>
            <person name="Mueller R."/>
        </authorList>
    </citation>
    <scope>NUCLEOTIDE SEQUENCE [LARGE SCALE GENOMIC DNA]</scope>
    <source>
        <strain evidence="2 3">MSr12523</strain>
    </source>
</reference>
<name>A0ABZ2KB29_9BACT</name>
<dbReference type="EMBL" id="CP089982">
    <property type="protein sequence ID" value="WXA95896.1"/>
    <property type="molecule type" value="Genomic_DNA"/>
</dbReference>
<keyword evidence="1" id="KW-0732">Signal</keyword>
<organism evidence="2 3">
    <name type="scientific">Pendulispora brunnea</name>
    <dbReference type="NCBI Taxonomy" id="2905690"/>
    <lineage>
        <taxon>Bacteria</taxon>
        <taxon>Pseudomonadati</taxon>
        <taxon>Myxococcota</taxon>
        <taxon>Myxococcia</taxon>
        <taxon>Myxococcales</taxon>
        <taxon>Sorangiineae</taxon>
        <taxon>Pendulisporaceae</taxon>
        <taxon>Pendulispora</taxon>
    </lineage>
</organism>
<evidence type="ECO:0008006" key="4">
    <source>
        <dbReference type="Google" id="ProtNLM"/>
    </source>
</evidence>
<keyword evidence="3" id="KW-1185">Reference proteome</keyword>
<dbReference type="RefSeq" id="WP_394846506.1">
    <property type="nucleotide sequence ID" value="NZ_CP089982.1"/>
</dbReference>
<evidence type="ECO:0000313" key="3">
    <source>
        <dbReference type="Proteomes" id="UP001379533"/>
    </source>
</evidence>
<dbReference type="Proteomes" id="UP001379533">
    <property type="component" value="Chromosome"/>
</dbReference>
<gene>
    <name evidence="2" type="ORF">LZC95_03455</name>
</gene>
<feature type="chain" id="PRO_5045270289" description="Outer membrane protein beta-barrel domain-containing protein" evidence="1">
    <location>
        <begin position="24"/>
        <end position="242"/>
    </location>
</feature>
<feature type="signal peptide" evidence="1">
    <location>
        <begin position="1"/>
        <end position="23"/>
    </location>
</feature>
<protein>
    <recommendedName>
        <fullName evidence="4">Outer membrane protein beta-barrel domain-containing protein</fullName>
    </recommendedName>
</protein>